<keyword evidence="1" id="KW-0732">Signal</keyword>
<dbReference type="STRING" id="73230.A0A2B7ZBW0"/>
<proteinExistence type="predicted"/>
<feature type="signal peptide" evidence="1">
    <location>
        <begin position="1"/>
        <end position="20"/>
    </location>
</feature>
<keyword evidence="4" id="KW-1185">Reference proteome</keyword>
<evidence type="ECO:0000256" key="1">
    <source>
        <dbReference type="SAM" id="SignalP"/>
    </source>
</evidence>
<gene>
    <name evidence="3" type="ORF">GX50_03265</name>
</gene>
<dbReference type="Gene3D" id="3.30.430.10">
    <property type="entry name" value="Killer Toxin P4, subunit A"/>
    <property type="match status" value="1"/>
</dbReference>
<comment type="caution">
    <text evidence="3">The sequence shown here is derived from an EMBL/GenBank/DDBJ whole genome shotgun (WGS) entry which is preliminary data.</text>
</comment>
<organism evidence="3 4">
    <name type="scientific">[Emmonsia] crescens</name>
    <dbReference type="NCBI Taxonomy" id="73230"/>
    <lineage>
        <taxon>Eukaryota</taxon>
        <taxon>Fungi</taxon>
        <taxon>Dikarya</taxon>
        <taxon>Ascomycota</taxon>
        <taxon>Pezizomycotina</taxon>
        <taxon>Eurotiomycetes</taxon>
        <taxon>Eurotiomycetidae</taxon>
        <taxon>Onygenales</taxon>
        <taxon>Ajellomycetaceae</taxon>
        <taxon>Emergomyces</taxon>
    </lineage>
</organism>
<dbReference type="Pfam" id="PF09044">
    <property type="entry name" value="Kp4"/>
    <property type="match status" value="1"/>
</dbReference>
<dbReference type="InterPro" id="IPR011329">
    <property type="entry name" value="Killer_tox_Kp4/SMK"/>
</dbReference>
<evidence type="ECO:0000313" key="3">
    <source>
        <dbReference type="EMBL" id="PGH33944.1"/>
    </source>
</evidence>
<accession>A0A2B7ZBW0</accession>
<name>A0A2B7ZBW0_9EURO</name>
<dbReference type="GO" id="GO:0005576">
    <property type="term" value="C:extracellular region"/>
    <property type="evidence" value="ECO:0007669"/>
    <property type="project" value="InterPro"/>
</dbReference>
<sequence length="108" mass="11626">MKVSFVLPVVLTLLTASTSAIDCSGSKKCQIGGCQLSELIRKIPNGKTWKSGKEIACCEGRGNRLCATATHAVGDLHSDVVKVLLQELYNYGCRRCGDAYSLVKVNAY</sequence>
<feature type="domain" description="Killer toxin Kp4" evidence="2">
    <location>
        <begin position="11"/>
        <end position="98"/>
    </location>
</feature>
<dbReference type="EMBL" id="PDND01000051">
    <property type="protein sequence ID" value="PGH33944.1"/>
    <property type="molecule type" value="Genomic_DNA"/>
</dbReference>
<protein>
    <recommendedName>
        <fullName evidence="2">Killer toxin Kp4 domain-containing protein</fullName>
    </recommendedName>
</protein>
<evidence type="ECO:0000259" key="2">
    <source>
        <dbReference type="Pfam" id="PF09044"/>
    </source>
</evidence>
<reference evidence="3 4" key="1">
    <citation type="submission" date="2017-10" db="EMBL/GenBank/DDBJ databases">
        <title>Comparative genomics in systemic dimorphic fungi from Ajellomycetaceae.</title>
        <authorList>
            <person name="Munoz J.F."/>
            <person name="Mcewen J.G."/>
            <person name="Clay O.K."/>
            <person name="Cuomo C.A."/>
        </authorList>
    </citation>
    <scope>NUCLEOTIDE SEQUENCE [LARGE SCALE GENOMIC DNA]</scope>
    <source>
        <strain evidence="3 4">UAMH4076</strain>
    </source>
</reference>
<dbReference type="AlphaFoldDB" id="A0A2B7ZBW0"/>
<dbReference type="SUPFAM" id="SSF55221">
    <property type="entry name" value="Yeast killer toxins"/>
    <property type="match status" value="1"/>
</dbReference>
<dbReference type="InterPro" id="IPR015131">
    <property type="entry name" value="Killer_tox_Kp4"/>
</dbReference>
<feature type="chain" id="PRO_5012315619" description="Killer toxin Kp4 domain-containing protein" evidence="1">
    <location>
        <begin position="21"/>
        <end position="108"/>
    </location>
</feature>
<evidence type="ECO:0000313" key="4">
    <source>
        <dbReference type="Proteomes" id="UP000226031"/>
    </source>
</evidence>
<dbReference type="Proteomes" id="UP000226031">
    <property type="component" value="Unassembled WGS sequence"/>
</dbReference>